<organism evidence="3 4">
    <name type="scientific">Smittium culicis</name>
    <dbReference type="NCBI Taxonomy" id="133412"/>
    <lineage>
        <taxon>Eukaryota</taxon>
        <taxon>Fungi</taxon>
        <taxon>Fungi incertae sedis</taxon>
        <taxon>Zoopagomycota</taxon>
        <taxon>Kickxellomycotina</taxon>
        <taxon>Harpellomycetes</taxon>
        <taxon>Harpellales</taxon>
        <taxon>Legeriomycetaceae</taxon>
        <taxon>Smittium</taxon>
    </lineage>
</organism>
<reference evidence="4" key="1">
    <citation type="submission" date="2017-01" db="EMBL/GenBank/DDBJ databases">
        <authorList>
            <person name="Wang Y."/>
            <person name="White M."/>
            <person name="Kvist S."/>
            <person name="Moncalvo J.-M."/>
        </authorList>
    </citation>
    <scope>NUCLEOTIDE SEQUENCE [LARGE SCALE GENOMIC DNA]</scope>
    <source>
        <strain evidence="4">ID-206-W2</strain>
    </source>
</reference>
<dbReference type="OrthoDB" id="1183224at2759"/>
<comment type="similarity">
    <text evidence="1">Belongs to the CNOT9 family.</text>
</comment>
<sequence length="311" mass="34912">MSNQGASNGANIIQSLTNGQSQKQQGFGFSTQKAQQSSNQRNSNFGSQNYSRQASDQRILNNSKFNQPQQSHQLMTNPVSANQPANLPSGSDLESMYQNLLYLFNPTSKEYGLTELSKRRDQHPELALVLWNSYGVMTILYQEVISVYPLLSPPTLTAQQSNRVCNALALLQMIATHEQTRIPFLKANIPQLLYPFLSTSNKTKPFDNLRLTSLGYDNPEVISFFFSTEFLPLCLKIMDIGSELCKVIATFIFQKIIADPGGFHYVTSHSKRLKTVVMILNNVVSQLVESRSVRLLKSVTKCYLRLADDPT</sequence>
<dbReference type="SUPFAM" id="SSF48371">
    <property type="entry name" value="ARM repeat"/>
    <property type="match status" value="1"/>
</dbReference>
<accession>A0A1R1XQ16</accession>
<dbReference type="GO" id="GO:0006402">
    <property type="term" value="P:mRNA catabolic process"/>
    <property type="evidence" value="ECO:0007669"/>
    <property type="project" value="InterPro"/>
</dbReference>
<dbReference type="InterPro" id="IPR016024">
    <property type="entry name" value="ARM-type_fold"/>
</dbReference>
<dbReference type="GO" id="GO:0030014">
    <property type="term" value="C:CCR4-NOT complex"/>
    <property type="evidence" value="ECO:0007669"/>
    <property type="project" value="InterPro"/>
</dbReference>
<dbReference type="InterPro" id="IPR011989">
    <property type="entry name" value="ARM-like"/>
</dbReference>
<dbReference type="Gene3D" id="1.25.10.10">
    <property type="entry name" value="Leucine-rich Repeat Variant"/>
    <property type="match status" value="1"/>
</dbReference>
<gene>
    <name evidence="3" type="ORF">AYI69_g7729</name>
</gene>
<protein>
    <submittedName>
        <fullName evidence="3">Cell differentiation protein rcd1</fullName>
    </submittedName>
</protein>
<keyword evidence="4" id="KW-1185">Reference proteome</keyword>
<evidence type="ECO:0000256" key="2">
    <source>
        <dbReference type="SAM" id="MobiDB-lite"/>
    </source>
</evidence>
<evidence type="ECO:0000313" key="4">
    <source>
        <dbReference type="Proteomes" id="UP000187429"/>
    </source>
</evidence>
<comment type="caution">
    <text evidence="3">The sequence shown here is derived from an EMBL/GenBank/DDBJ whole genome shotgun (WGS) entry which is preliminary data.</text>
</comment>
<evidence type="ECO:0000256" key="1">
    <source>
        <dbReference type="ARBA" id="ARBA00006385"/>
    </source>
</evidence>
<dbReference type="Pfam" id="PF04078">
    <property type="entry name" value="Rcd1"/>
    <property type="match status" value="1"/>
</dbReference>
<feature type="compositionally biased region" description="Polar residues" evidence="2">
    <location>
        <begin position="34"/>
        <end position="53"/>
    </location>
</feature>
<feature type="compositionally biased region" description="Low complexity" evidence="2">
    <location>
        <begin position="20"/>
        <end position="33"/>
    </location>
</feature>
<evidence type="ECO:0000313" key="3">
    <source>
        <dbReference type="EMBL" id="OMJ16694.1"/>
    </source>
</evidence>
<name>A0A1R1XQ16_9FUNG</name>
<dbReference type="AlphaFoldDB" id="A0A1R1XQ16"/>
<dbReference type="Proteomes" id="UP000187429">
    <property type="component" value="Unassembled WGS sequence"/>
</dbReference>
<dbReference type="InterPro" id="IPR007216">
    <property type="entry name" value="CNOT9"/>
</dbReference>
<proteinExistence type="inferred from homology"/>
<feature type="region of interest" description="Disordered" evidence="2">
    <location>
        <begin position="19"/>
        <end position="53"/>
    </location>
</feature>
<dbReference type="PANTHER" id="PTHR12262">
    <property type="entry name" value="CCR4-NOT TRANSCRIPTION COMPLEX SUBUNIT 9"/>
    <property type="match status" value="1"/>
</dbReference>
<dbReference type="EMBL" id="LSSM01003818">
    <property type="protein sequence ID" value="OMJ16694.1"/>
    <property type="molecule type" value="Genomic_DNA"/>
</dbReference>